<keyword evidence="2" id="KW-0732">Signal</keyword>
<feature type="signal peptide" evidence="2">
    <location>
        <begin position="1"/>
        <end position="23"/>
    </location>
</feature>
<feature type="compositionally biased region" description="Low complexity" evidence="1">
    <location>
        <begin position="72"/>
        <end position="83"/>
    </location>
</feature>
<sequence>MGPKQFRVLSIFIIMATFSTILANKNTNRRQKRMDNPQENNSTVLRKRKTTTHSGGENSGENVAVNYHHEQQQQLGQSSSSHQKPFGKSAATAVSAKTVPKRKTQPQQMGTSQNSKVKVEEAIPSQQQSPKYAVTFDDIKEMLMSINWAATSRPLTDDQLEAQNMGEQQIDNIQQNLNDADDQFGLLNIGIQPIDVNDMLMEDKADKENVEIFVKLLNQCHLILAIATEHIQHKSNKVPNLPMVLWDENWEAMSNFIQQNGGHMVGCALVNNANDLTNEVAAVIENVLEETVTAHGVKDKYKTKYGNLLDFVDHIFVELNGLLAYVDMEKEKKISARKTVPRTKQSQKVYGKIADKVLDALKSKCEINMEEKKQNES</sequence>
<evidence type="ECO:0000256" key="1">
    <source>
        <dbReference type="SAM" id="MobiDB-lite"/>
    </source>
</evidence>
<protein>
    <submittedName>
        <fullName evidence="3">Uncharacterized protein</fullName>
    </submittedName>
</protein>
<evidence type="ECO:0000256" key="2">
    <source>
        <dbReference type="SAM" id="SignalP"/>
    </source>
</evidence>
<accession>A0ABD2L9M6</accession>
<evidence type="ECO:0000313" key="3">
    <source>
        <dbReference type="EMBL" id="KAL3111902.1"/>
    </source>
</evidence>
<feature type="compositionally biased region" description="Polar residues" evidence="1">
    <location>
        <begin position="52"/>
        <end position="61"/>
    </location>
</feature>
<feature type="compositionally biased region" description="Polar residues" evidence="1">
    <location>
        <begin position="105"/>
        <end position="116"/>
    </location>
</feature>
<feature type="region of interest" description="Disordered" evidence="1">
    <location>
        <begin position="27"/>
        <end position="124"/>
    </location>
</feature>
<reference evidence="3 4" key="1">
    <citation type="submission" date="2024-10" db="EMBL/GenBank/DDBJ databases">
        <authorList>
            <person name="Kim D."/>
        </authorList>
    </citation>
    <scope>NUCLEOTIDE SEQUENCE [LARGE SCALE GENOMIC DNA]</scope>
    <source>
        <strain evidence="3">BH-2024</strain>
    </source>
</reference>
<organism evidence="3 4">
    <name type="scientific">Heterodera trifolii</name>
    <dbReference type="NCBI Taxonomy" id="157864"/>
    <lineage>
        <taxon>Eukaryota</taxon>
        <taxon>Metazoa</taxon>
        <taxon>Ecdysozoa</taxon>
        <taxon>Nematoda</taxon>
        <taxon>Chromadorea</taxon>
        <taxon>Rhabditida</taxon>
        <taxon>Tylenchina</taxon>
        <taxon>Tylenchomorpha</taxon>
        <taxon>Tylenchoidea</taxon>
        <taxon>Heteroderidae</taxon>
        <taxon>Heteroderinae</taxon>
        <taxon>Heterodera</taxon>
    </lineage>
</organism>
<dbReference type="EMBL" id="JBICBT010000491">
    <property type="protein sequence ID" value="KAL3111902.1"/>
    <property type="molecule type" value="Genomic_DNA"/>
</dbReference>
<name>A0ABD2L9M6_9BILA</name>
<keyword evidence="4" id="KW-1185">Reference proteome</keyword>
<feature type="chain" id="PRO_5044880831" evidence="2">
    <location>
        <begin position="24"/>
        <end position="377"/>
    </location>
</feature>
<gene>
    <name evidence="3" type="ORF">niasHT_015100</name>
</gene>
<evidence type="ECO:0000313" key="4">
    <source>
        <dbReference type="Proteomes" id="UP001620626"/>
    </source>
</evidence>
<proteinExistence type="predicted"/>
<comment type="caution">
    <text evidence="3">The sequence shown here is derived from an EMBL/GenBank/DDBJ whole genome shotgun (WGS) entry which is preliminary data.</text>
</comment>
<dbReference type="AlphaFoldDB" id="A0ABD2L9M6"/>
<dbReference type="Proteomes" id="UP001620626">
    <property type="component" value="Unassembled WGS sequence"/>
</dbReference>